<dbReference type="Proteomes" id="UP001500037">
    <property type="component" value="Unassembled WGS sequence"/>
</dbReference>
<comment type="caution">
    <text evidence="2">The sequence shown here is derived from an EMBL/GenBank/DDBJ whole genome shotgun (WGS) entry which is preliminary data.</text>
</comment>
<feature type="region of interest" description="Disordered" evidence="1">
    <location>
        <begin position="26"/>
        <end position="64"/>
    </location>
</feature>
<feature type="compositionally biased region" description="Low complexity" evidence="1">
    <location>
        <begin position="44"/>
        <end position="54"/>
    </location>
</feature>
<feature type="compositionally biased region" description="Pro residues" evidence="1">
    <location>
        <begin position="33"/>
        <end position="43"/>
    </location>
</feature>
<evidence type="ECO:0000256" key="1">
    <source>
        <dbReference type="SAM" id="MobiDB-lite"/>
    </source>
</evidence>
<feature type="compositionally biased region" description="Gly residues" evidence="1">
    <location>
        <begin position="55"/>
        <end position="64"/>
    </location>
</feature>
<evidence type="ECO:0000313" key="2">
    <source>
        <dbReference type="EMBL" id="GAA1217567.1"/>
    </source>
</evidence>
<name>A0ABN1VNG7_9ACTN</name>
<dbReference type="RefSeq" id="WP_344438342.1">
    <property type="nucleotide sequence ID" value="NZ_BAAALF010000004.1"/>
</dbReference>
<protein>
    <submittedName>
        <fullName evidence="2">Uncharacterized protein</fullName>
    </submittedName>
</protein>
<proteinExistence type="predicted"/>
<gene>
    <name evidence="2" type="ORF">GCM10009665_04330</name>
</gene>
<dbReference type="EMBL" id="BAAALF010000004">
    <property type="protein sequence ID" value="GAA1217567.1"/>
    <property type="molecule type" value="Genomic_DNA"/>
</dbReference>
<accession>A0ABN1VNG7</accession>
<keyword evidence="3" id="KW-1185">Reference proteome</keyword>
<evidence type="ECO:0000313" key="3">
    <source>
        <dbReference type="Proteomes" id="UP001500037"/>
    </source>
</evidence>
<sequence length="64" mass="6053">MLRGRALGVLSILLGVLTCAAAVLRPVGTGDPLPAPPAAPPNGSPTATAPSTGAPAGGDPGNDR</sequence>
<reference evidence="2 3" key="1">
    <citation type="journal article" date="2019" name="Int. J. Syst. Evol. Microbiol.">
        <title>The Global Catalogue of Microorganisms (GCM) 10K type strain sequencing project: providing services to taxonomists for standard genome sequencing and annotation.</title>
        <authorList>
            <consortium name="The Broad Institute Genomics Platform"/>
            <consortium name="The Broad Institute Genome Sequencing Center for Infectious Disease"/>
            <person name="Wu L."/>
            <person name="Ma J."/>
        </authorList>
    </citation>
    <scope>NUCLEOTIDE SEQUENCE [LARGE SCALE GENOMIC DNA]</scope>
    <source>
        <strain evidence="2 3">JCM 13004</strain>
    </source>
</reference>
<organism evidence="2 3">
    <name type="scientific">Kitasatospora nipponensis</name>
    <dbReference type="NCBI Taxonomy" id="258049"/>
    <lineage>
        <taxon>Bacteria</taxon>
        <taxon>Bacillati</taxon>
        <taxon>Actinomycetota</taxon>
        <taxon>Actinomycetes</taxon>
        <taxon>Kitasatosporales</taxon>
        <taxon>Streptomycetaceae</taxon>
        <taxon>Kitasatospora</taxon>
    </lineage>
</organism>